<evidence type="ECO:0000256" key="3">
    <source>
        <dbReference type="ARBA" id="ARBA00022448"/>
    </source>
</evidence>
<evidence type="ECO:0000256" key="7">
    <source>
        <dbReference type="ARBA" id="ARBA00023136"/>
    </source>
</evidence>
<evidence type="ECO:0000256" key="4">
    <source>
        <dbReference type="ARBA" id="ARBA00022475"/>
    </source>
</evidence>
<organism evidence="10 11">
    <name type="scientific">Chloroflexus islandicus</name>
    <dbReference type="NCBI Taxonomy" id="1707952"/>
    <lineage>
        <taxon>Bacteria</taxon>
        <taxon>Bacillati</taxon>
        <taxon>Chloroflexota</taxon>
        <taxon>Chloroflexia</taxon>
        <taxon>Chloroflexales</taxon>
        <taxon>Chloroflexineae</taxon>
        <taxon>Chloroflexaceae</taxon>
        <taxon>Chloroflexus</taxon>
    </lineage>
</organism>
<dbReference type="SUPFAM" id="SSF103473">
    <property type="entry name" value="MFS general substrate transporter"/>
    <property type="match status" value="1"/>
</dbReference>
<comment type="caution">
    <text evidence="10">The sequence shown here is derived from an EMBL/GenBank/DDBJ whole genome shotgun (WGS) entry which is preliminary data.</text>
</comment>
<feature type="transmembrane region" description="Helical" evidence="8">
    <location>
        <begin position="300"/>
        <end position="316"/>
    </location>
</feature>
<feature type="transmembrane region" description="Helical" evidence="8">
    <location>
        <begin position="227"/>
        <end position="244"/>
    </location>
</feature>
<keyword evidence="7 8" id="KW-0472">Membrane</keyword>
<keyword evidence="6 8" id="KW-1133">Transmembrane helix</keyword>
<dbReference type="InterPro" id="IPR020846">
    <property type="entry name" value="MFS_dom"/>
</dbReference>
<dbReference type="PANTHER" id="PTHR42718:SF9">
    <property type="entry name" value="MAJOR FACILITATOR SUPERFAMILY MULTIDRUG TRANSPORTER MFSC"/>
    <property type="match status" value="1"/>
</dbReference>
<dbReference type="GO" id="GO:0005886">
    <property type="term" value="C:plasma membrane"/>
    <property type="evidence" value="ECO:0007669"/>
    <property type="project" value="UniProtKB-SubCell"/>
</dbReference>
<name>A0A178MH44_9CHLR</name>
<proteinExistence type="inferred from homology"/>
<evidence type="ECO:0000256" key="2">
    <source>
        <dbReference type="ARBA" id="ARBA00008537"/>
    </source>
</evidence>
<evidence type="ECO:0000313" key="11">
    <source>
        <dbReference type="Proteomes" id="UP000078287"/>
    </source>
</evidence>
<dbReference type="InterPro" id="IPR011701">
    <property type="entry name" value="MFS"/>
</dbReference>
<feature type="transmembrane region" description="Helical" evidence="8">
    <location>
        <begin position="75"/>
        <end position="98"/>
    </location>
</feature>
<feature type="transmembrane region" description="Helical" evidence="8">
    <location>
        <begin position="328"/>
        <end position="350"/>
    </location>
</feature>
<feature type="transmembrane region" description="Helical" evidence="8">
    <location>
        <begin position="7"/>
        <end position="32"/>
    </location>
</feature>
<dbReference type="PANTHER" id="PTHR42718">
    <property type="entry name" value="MAJOR FACILITATOR SUPERFAMILY MULTIDRUG TRANSPORTER MFSC"/>
    <property type="match status" value="1"/>
</dbReference>
<evidence type="ECO:0000256" key="1">
    <source>
        <dbReference type="ARBA" id="ARBA00004651"/>
    </source>
</evidence>
<dbReference type="InterPro" id="IPR036259">
    <property type="entry name" value="MFS_trans_sf"/>
</dbReference>
<evidence type="ECO:0000256" key="8">
    <source>
        <dbReference type="SAM" id="Phobius"/>
    </source>
</evidence>
<keyword evidence="3" id="KW-0813">Transport</keyword>
<dbReference type="OrthoDB" id="102502at2"/>
<evidence type="ECO:0000313" key="10">
    <source>
        <dbReference type="EMBL" id="OAN47408.1"/>
    </source>
</evidence>
<dbReference type="NCBIfam" id="TIGR00711">
    <property type="entry name" value="efflux_EmrB"/>
    <property type="match status" value="1"/>
</dbReference>
<dbReference type="STRING" id="1707952.A6A03_01325"/>
<comment type="similarity">
    <text evidence="2">Belongs to the major facilitator superfamily. EmrB family.</text>
</comment>
<feature type="transmembrane region" description="Helical" evidence="8">
    <location>
        <begin position="356"/>
        <end position="374"/>
    </location>
</feature>
<feature type="transmembrane region" description="Helical" evidence="8">
    <location>
        <begin position="265"/>
        <end position="288"/>
    </location>
</feature>
<feature type="transmembrane region" description="Helical" evidence="8">
    <location>
        <begin position="442"/>
        <end position="460"/>
    </location>
</feature>
<keyword evidence="4" id="KW-1003">Cell membrane</keyword>
<feature type="transmembrane region" description="Helical" evidence="8">
    <location>
        <begin position="44"/>
        <end position="63"/>
    </location>
</feature>
<keyword evidence="5 8" id="KW-0812">Transmembrane</keyword>
<dbReference type="PROSITE" id="PS50850">
    <property type="entry name" value="MFS"/>
    <property type="match status" value="1"/>
</dbReference>
<dbReference type="Proteomes" id="UP000078287">
    <property type="component" value="Unassembled WGS sequence"/>
</dbReference>
<protein>
    <submittedName>
        <fullName evidence="10">Multidrug MFS transporter</fullName>
    </submittedName>
</protein>
<feature type="transmembrane region" description="Helical" evidence="8">
    <location>
        <begin position="195"/>
        <end position="215"/>
    </location>
</feature>
<dbReference type="Gene3D" id="1.20.1250.20">
    <property type="entry name" value="MFS general substrate transporter like domains"/>
    <property type="match status" value="1"/>
</dbReference>
<sequence>MEERRKWWALAAVGSGVLISTIDGSIVNIALNTLVQAFQSNLNVVEWVVLGYLLTLACTLLIMGRLGDMYGKRRIYLIGFTLFTFASLLCATAPSIWALIGFRVLQGIGAAMVQAVGPALLVTAFPPSQRGMALGAIGSFVAAGILIGPALGGILLRYVGWEAIFLVNLPIGALGWWLTIRSIAPDQPARPGQRFDLVGAGLLALALFCLLLGLTEGPLWGWSDGRVIGLFAAALIGGVLFLVWEWRTPQPMLNLRIFRRLAFSLNLLASLVLFLGLSFNLLLTPLFFQLVYQFDLQRTGFMLVALPVALSLMSPISGRLSDRVGPRLLTIVGLVITAVALLGLSASTPVTPPPQMLGFLVLLGIGVGLFQSPNNSTVLGNAPPEALGVASGLLAVVRTVGQTGGIALAGAIWASQIFALNGGPITPITAAPPPILAGGYDVAMRVAALLAVIAIVPSLAGGRALQRQFAAAGRPVAD</sequence>
<dbReference type="FunFam" id="1.20.1720.10:FF:000021">
    <property type="entry name" value="Drug resistance transporter, EmrB/QacA subfamily"/>
    <property type="match status" value="1"/>
</dbReference>
<feature type="domain" description="Major facilitator superfamily (MFS) profile" evidence="9">
    <location>
        <begin position="9"/>
        <end position="466"/>
    </location>
</feature>
<feature type="transmembrane region" description="Helical" evidence="8">
    <location>
        <begin position="104"/>
        <end position="125"/>
    </location>
</feature>
<dbReference type="CDD" id="cd17321">
    <property type="entry name" value="MFS_MMR_MDR_like"/>
    <property type="match status" value="1"/>
</dbReference>
<dbReference type="AlphaFoldDB" id="A0A178MH44"/>
<evidence type="ECO:0000256" key="5">
    <source>
        <dbReference type="ARBA" id="ARBA00022692"/>
    </source>
</evidence>
<accession>A0A178MH44</accession>
<dbReference type="Gene3D" id="1.20.1720.10">
    <property type="entry name" value="Multidrug resistance protein D"/>
    <property type="match status" value="1"/>
</dbReference>
<gene>
    <name evidence="10" type="ORF">A6A03_01325</name>
</gene>
<dbReference type="GO" id="GO:0022857">
    <property type="term" value="F:transmembrane transporter activity"/>
    <property type="evidence" value="ECO:0007669"/>
    <property type="project" value="InterPro"/>
</dbReference>
<dbReference type="Pfam" id="PF07690">
    <property type="entry name" value="MFS_1"/>
    <property type="match status" value="1"/>
</dbReference>
<dbReference type="PRINTS" id="PR01036">
    <property type="entry name" value="TCRTETB"/>
</dbReference>
<dbReference type="EMBL" id="LWQS01000038">
    <property type="protein sequence ID" value="OAN47408.1"/>
    <property type="molecule type" value="Genomic_DNA"/>
</dbReference>
<evidence type="ECO:0000259" key="9">
    <source>
        <dbReference type="PROSITE" id="PS50850"/>
    </source>
</evidence>
<reference evidence="10 11" key="1">
    <citation type="submission" date="2016-04" db="EMBL/GenBank/DDBJ databases">
        <title>Chloroflexus islandicus sp. nov., a thermophilic filamentous anoxygenic phototrophic bacterium from geyser Strokkur (Iceland).</title>
        <authorList>
            <person name="Gaisin V.A."/>
            <person name="Kalashnikov A.M."/>
            <person name="Sukhacheva M.V."/>
            <person name="Grouzdev D.S."/>
            <person name="Ivanov T.M."/>
            <person name="Kuznetsov B."/>
            <person name="Gorlenko V.M."/>
        </authorList>
    </citation>
    <scope>NUCLEOTIDE SEQUENCE [LARGE SCALE GENOMIC DNA]</scope>
    <source>
        <strain evidence="11">isl-2</strain>
    </source>
</reference>
<evidence type="ECO:0000256" key="6">
    <source>
        <dbReference type="ARBA" id="ARBA00022989"/>
    </source>
</evidence>
<dbReference type="InterPro" id="IPR004638">
    <property type="entry name" value="EmrB-like"/>
</dbReference>
<keyword evidence="11" id="KW-1185">Reference proteome</keyword>
<comment type="subcellular location">
    <subcellularLocation>
        <location evidence="1">Cell membrane</location>
        <topology evidence="1">Multi-pass membrane protein</topology>
    </subcellularLocation>
</comment>
<dbReference type="RefSeq" id="WP_066784643.1">
    <property type="nucleotide sequence ID" value="NZ_LWQS01000038.1"/>
</dbReference>
<feature type="transmembrane region" description="Helical" evidence="8">
    <location>
        <begin position="163"/>
        <end position="183"/>
    </location>
</feature>
<feature type="transmembrane region" description="Helical" evidence="8">
    <location>
        <begin position="132"/>
        <end position="151"/>
    </location>
</feature>